<dbReference type="GO" id="GO:0015215">
    <property type="term" value="F:nucleotide transmembrane transporter activity"/>
    <property type="evidence" value="ECO:0007669"/>
    <property type="project" value="UniProtKB-ARBA"/>
</dbReference>
<keyword evidence="7 8" id="KW-0472">Membrane</keyword>
<comment type="similarity">
    <text evidence="2 9">Belongs to the mitochondrial carrier (TC 2.A.29) family.</text>
</comment>
<feature type="repeat" description="Solcar" evidence="8">
    <location>
        <begin position="15"/>
        <end position="103"/>
    </location>
</feature>
<dbReference type="Gene3D" id="1.50.40.10">
    <property type="entry name" value="Mitochondrial carrier domain"/>
    <property type="match status" value="2"/>
</dbReference>
<comment type="caution">
    <text evidence="10">The sequence shown here is derived from an EMBL/GenBank/DDBJ whole genome shotgun (WGS) entry which is preliminary data.</text>
</comment>
<dbReference type="Pfam" id="PF00153">
    <property type="entry name" value="Mito_carr"/>
    <property type="match status" value="3"/>
</dbReference>
<keyword evidence="4 8" id="KW-0812">Transmembrane</keyword>
<proteinExistence type="inferred from homology"/>
<sequence length="348" mass="39802">MTLINDRKSEKKKHDMGFKYMFAGSIAGLTSKTILQPLDVVKVRLQVQDGRSANEYRGITHAIQSILRNEGFLALFSGLAPTLIASTIRNGVYFFSYNQLKDFFKRRQLVNLSYEEQEIEYKHVHLGPLTHLSCAGMSGAMTTFFTNPFSLIKTRLQLQGKEIQQQSRMYTGVTDAFNRIIREEGFFSLYRGLGASIILISNSALQFMSYEELKKLAIYYVDGEQNLTATHYFLMGGTAKIFSSTLTYPISVTKARLYALTPDYQLQMTQQVTDTNVKLIVDHKYKNMTDVFRCTWKDEGWRGFYRGLVPQLIKVVPSSAITFLIYETVLKFFNTSRTPDNILKTSNN</sequence>
<dbReference type="InterPro" id="IPR018108">
    <property type="entry name" value="MCP_transmembrane"/>
</dbReference>
<evidence type="ECO:0000313" key="10">
    <source>
        <dbReference type="EMBL" id="CAF1474607.1"/>
    </source>
</evidence>
<dbReference type="PANTHER" id="PTHR45683">
    <property type="entry name" value="MITOCHONDRIAL NICOTINAMIDE ADENINE DINUCLEOTIDE TRANSPORTER 1-RELATED-RELATED"/>
    <property type="match status" value="1"/>
</dbReference>
<evidence type="ECO:0000313" key="11">
    <source>
        <dbReference type="EMBL" id="CAF4341199.1"/>
    </source>
</evidence>
<dbReference type="InterPro" id="IPR044712">
    <property type="entry name" value="SLC25A32-like"/>
</dbReference>
<dbReference type="PRINTS" id="PR00926">
    <property type="entry name" value="MITOCARRIER"/>
</dbReference>
<dbReference type="SUPFAM" id="SSF103506">
    <property type="entry name" value="Mitochondrial carrier"/>
    <property type="match status" value="1"/>
</dbReference>
<dbReference type="PROSITE" id="PS50920">
    <property type="entry name" value="SOLCAR"/>
    <property type="match status" value="3"/>
</dbReference>
<keyword evidence="12" id="KW-1185">Reference proteome</keyword>
<name>A0A815RAT4_9BILA</name>
<keyword evidence="5" id="KW-0677">Repeat</keyword>
<organism evidence="10 12">
    <name type="scientific">Didymodactylos carnosus</name>
    <dbReference type="NCBI Taxonomy" id="1234261"/>
    <lineage>
        <taxon>Eukaryota</taxon>
        <taxon>Metazoa</taxon>
        <taxon>Spiralia</taxon>
        <taxon>Gnathifera</taxon>
        <taxon>Rotifera</taxon>
        <taxon>Eurotatoria</taxon>
        <taxon>Bdelloidea</taxon>
        <taxon>Philodinida</taxon>
        <taxon>Philodinidae</taxon>
        <taxon>Didymodactylos</taxon>
    </lineage>
</organism>
<evidence type="ECO:0000256" key="2">
    <source>
        <dbReference type="ARBA" id="ARBA00006375"/>
    </source>
</evidence>
<evidence type="ECO:0000256" key="3">
    <source>
        <dbReference type="ARBA" id="ARBA00022448"/>
    </source>
</evidence>
<evidence type="ECO:0000256" key="1">
    <source>
        <dbReference type="ARBA" id="ARBA00004141"/>
    </source>
</evidence>
<dbReference type="EMBL" id="CAJNOQ010020738">
    <property type="protein sequence ID" value="CAF1474607.1"/>
    <property type="molecule type" value="Genomic_DNA"/>
</dbReference>
<dbReference type="AlphaFoldDB" id="A0A815RAT4"/>
<evidence type="ECO:0000313" key="12">
    <source>
        <dbReference type="Proteomes" id="UP000663829"/>
    </source>
</evidence>
<evidence type="ECO:0000256" key="6">
    <source>
        <dbReference type="ARBA" id="ARBA00022989"/>
    </source>
</evidence>
<dbReference type="InterPro" id="IPR023395">
    <property type="entry name" value="MCP_dom_sf"/>
</dbReference>
<comment type="subcellular location">
    <subcellularLocation>
        <location evidence="1">Membrane</location>
        <topology evidence="1">Multi-pass membrane protein</topology>
    </subcellularLocation>
</comment>
<feature type="repeat" description="Solcar" evidence="8">
    <location>
        <begin position="126"/>
        <end position="216"/>
    </location>
</feature>
<evidence type="ECO:0000256" key="7">
    <source>
        <dbReference type="ARBA" id="ARBA00023136"/>
    </source>
</evidence>
<accession>A0A815RAT4</accession>
<dbReference type="EMBL" id="CAJOBC010086205">
    <property type="protein sequence ID" value="CAF4341199.1"/>
    <property type="molecule type" value="Genomic_DNA"/>
</dbReference>
<dbReference type="InterPro" id="IPR002067">
    <property type="entry name" value="MCP"/>
</dbReference>
<evidence type="ECO:0000256" key="4">
    <source>
        <dbReference type="ARBA" id="ARBA00022692"/>
    </source>
</evidence>
<dbReference type="GO" id="GO:0016020">
    <property type="term" value="C:membrane"/>
    <property type="evidence" value="ECO:0007669"/>
    <property type="project" value="UniProtKB-SubCell"/>
</dbReference>
<protein>
    <recommendedName>
        <fullName evidence="13">Mitochondrial carrier protein</fullName>
    </recommendedName>
</protein>
<feature type="repeat" description="Solcar" evidence="8">
    <location>
        <begin position="227"/>
        <end position="332"/>
    </location>
</feature>
<evidence type="ECO:0000256" key="5">
    <source>
        <dbReference type="ARBA" id="ARBA00022737"/>
    </source>
</evidence>
<keyword evidence="3 9" id="KW-0813">Transport</keyword>
<gene>
    <name evidence="10" type="ORF">GPM918_LOCUS35591</name>
    <name evidence="11" type="ORF">SRO942_LOCUS36307</name>
</gene>
<dbReference type="Proteomes" id="UP000681722">
    <property type="component" value="Unassembled WGS sequence"/>
</dbReference>
<dbReference type="Proteomes" id="UP000663829">
    <property type="component" value="Unassembled WGS sequence"/>
</dbReference>
<evidence type="ECO:0000256" key="9">
    <source>
        <dbReference type="RuleBase" id="RU000488"/>
    </source>
</evidence>
<reference evidence="10" key="1">
    <citation type="submission" date="2021-02" db="EMBL/GenBank/DDBJ databases">
        <authorList>
            <person name="Nowell W R."/>
        </authorList>
    </citation>
    <scope>NUCLEOTIDE SEQUENCE</scope>
</reference>
<evidence type="ECO:0008006" key="13">
    <source>
        <dbReference type="Google" id="ProtNLM"/>
    </source>
</evidence>
<evidence type="ECO:0000256" key="8">
    <source>
        <dbReference type="PROSITE-ProRule" id="PRU00282"/>
    </source>
</evidence>
<keyword evidence="6" id="KW-1133">Transmembrane helix</keyword>
<dbReference type="OrthoDB" id="18574at2759"/>